<dbReference type="InterPro" id="IPR032088">
    <property type="entry name" value="SAT"/>
</dbReference>
<dbReference type="GO" id="GO:0044550">
    <property type="term" value="P:secondary metabolite biosynthetic process"/>
    <property type="evidence" value="ECO:0007669"/>
    <property type="project" value="TreeGrafter"/>
</dbReference>
<accession>A0AAJ0G9L4</accession>
<dbReference type="GO" id="GO:0004312">
    <property type="term" value="F:fatty acid synthase activity"/>
    <property type="evidence" value="ECO:0007669"/>
    <property type="project" value="TreeGrafter"/>
</dbReference>
<feature type="domain" description="Ketosynthase family 3 (KS3)" evidence="1">
    <location>
        <begin position="371"/>
        <end position="536"/>
    </location>
</feature>
<dbReference type="InterPro" id="IPR020841">
    <property type="entry name" value="PKS_Beta-ketoAc_synthase_dom"/>
</dbReference>
<evidence type="ECO:0000313" key="2">
    <source>
        <dbReference type="EMBL" id="KAK3046345.1"/>
    </source>
</evidence>
<dbReference type="AlphaFoldDB" id="A0AAJ0G9L4"/>
<dbReference type="Gene3D" id="3.40.366.10">
    <property type="entry name" value="Malonyl-Coenzyme A Acyl Carrier Protein, domain 2"/>
    <property type="match status" value="1"/>
</dbReference>
<organism evidence="2 3">
    <name type="scientific">Extremus antarcticus</name>
    <dbReference type="NCBI Taxonomy" id="702011"/>
    <lineage>
        <taxon>Eukaryota</taxon>
        <taxon>Fungi</taxon>
        <taxon>Dikarya</taxon>
        <taxon>Ascomycota</taxon>
        <taxon>Pezizomycotina</taxon>
        <taxon>Dothideomycetes</taxon>
        <taxon>Dothideomycetidae</taxon>
        <taxon>Mycosphaerellales</taxon>
        <taxon>Extremaceae</taxon>
        <taxon>Extremus</taxon>
    </lineage>
</organism>
<dbReference type="Proteomes" id="UP001271007">
    <property type="component" value="Unassembled WGS sequence"/>
</dbReference>
<dbReference type="Gene3D" id="3.40.47.10">
    <property type="match status" value="1"/>
</dbReference>
<dbReference type="PANTHER" id="PTHR43775">
    <property type="entry name" value="FATTY ACID SYNTHASE"/>
    <property type="match status" value="1"/>
</dbReference>
<protein>
    <recommendedName>
        <fullName evidence="1">Ketosynthase family 3 (KS3) domain-containing protein</fullName>
    </recommendedName>
</protein>
<dbReference type="CDD" id="cd00833">
    <property type="entry name" value="PKS"/>
    <property type="match status" value="1"/>
</dbReference>
<reference evidence="2" key="1">
    <citation type="submission" date="2023-04" db="EMBL/GenBank/DDBJ databases">
        <title>Black Yeasts Isolated from many extreme environments.</title>
        <authorList>
            <person name="Coleine C."/>
            <person name="Stajich J.E."/>
            <person name="Selbmann L."/>
        </authorList>
    </citation>
    <scope>NUCLEOTIDE SEQUENCE</scope>
    <source>
        <strain evidence="2">CCFEE 5312</strain>
    </source>
</reference>
<dbReference type="EMBL" id="JAWDJX010000098">
    <property type="protein sequence ID" value="KAK3046345.1"/>
    <property type="molecule type" value="Genomic_DNA"/>
</dbReference>
<dbReference type="InterPro" id="IPR014030">
    <property type="entry name" value="Ketoacyl_synth_N"/>
</dbReference>
<dbReference type="InterPro" id="IPR050091">
    <property type="entry name" value="PKS_NRPS_Biosynth_Enz"/>
</dbReference>
<comment type="caution">
    <text evidence="2">The sequence shown here is derived from an EMBL/GenBank/DDBJ whole genome shotgun (WGS) entry which is preliminary data.</text>
</comment>
<dbReference type="GO" id="GO:0006633">
    <property type="term" value="P:fatty acid biosynthetic process"/>
    <property type="evidence" value="ECO:0007669"/>
    <property type="project" value="TreeGrafter"/>
</dbReference>
<dbReference type="InterPro" id="IPR001227">
    <property type="entry name" value="Ac_transferase_dom_sf"/>
</dbReference>
<dbReference type="SMART" id="SM00825">
    <property type="entry name" value="PKS_KS"/>
    <property type="match status" value="1"/>
</dbReference>
<evidence type="ECO:0000259" key="1">
    <source>
        <dbReference type="PROSITE" id="PS52004"/>
    </source>
</evidence>
<dbReference type="PANTHER" id="PTHR43775:SF40">
    <property type="entry name" value="NORSOLORINIC ACID SYNTHASE STCA"/>
    <property type="match status" value="1"/>
</dbReference>
<sequence length="536" mass="58662">MAPNARLFVFGDQTASFVPKLRELLSVQDHPILTAFLEQSHYVMRAQMIQTLPPSEHKTQRTADLAGMLQRYTDGHLSPAFQTALSCLCNLGLFIREFQASGKTYPNGEDSYVLGLCTGSVAAAAVSASSSLSELLPLAVQAVLISLRLGFCTVAMRDRIETSNSTRSGSWSATVAGMDALAAHAAIETFCKANVLPESRRPWVASASSQSVTLSAPPLVLEELLSMPNFANLKLRRIPVNVPGHNSKIFTRDDVSMILETTAVPTWSGYSAKIPMISGATGTLSWAANFFSQTEHALSQCLLEPLDFRAMEKELPRVLQSRGVSNISILPIATSAERSLAAALHLTIADVNIEKLSKLDDNLSHRPSDGKSKIAIVSMSGRFPEAQSTEAFWELLYSGLDVVKEVPKRRWNVETHVDPTGRARNKGATKWGCWLDFAGDFDPRFFSISPKEAPQMDPAQRMALMSTYEAMERGGIVADCTPSTQRNRIGVFHGVTSNDWMETNTAQNIDTYFITGGNRGFIPGRINFCFEFSGPR</sequence>
<dbReference type="Pfam" id="PF16073">
    <property type="entry name" value="SAT"/>
    <property type="match status" value="1"/>
</dbReference>
<dbReference type="Pfam" id="PF00109">
    <property type="entry name" value="ketoacyl-synt"/>
    <property type="match status" value="1"/>
</dbReference>
<dbReference type="PROSITE" id="PS52004">
    <property type="entry name" value="KS3_2"/>
    <property type="match status" value="1"/>
</dbReference>
<dbReference type="InterPro" id="IPR016039">
    <property type="entry name" value="Thiolase-like"/>
</dbReference>
<name>A0AAJ0G9L4_9PEZI</name>
<keyword evidence="3" id="KW-1185">Reference proteome</keyword>
<dbReference type="SUPFAM" id="SSF53901">
    <property type="entry name" value="Thiolase-like"/>
    <property type="match status" value="1"/>
</dbReference>
<proteinExistence type="predicted"/>
<evidence type="ECO:0000313" key="3">
    <source>
        <dbReference type="Proteomes" id="UP001271007"/>
    </source>
</evidence>
<gene>
    <name evidence="2" type="ORF">LTR09_012161</name>
</gene>